<keyword evidence="1" id="KW-0472">Membrane</keyword>
<keyword evidence="3" id="KW-1185">Reference proteome</keyword>
<evidence type="ECO:0000256" key="1">
    <source>
        <dbReference type="SAM" id="Phobius"/>
    </source>
</evidence>
<dbReference type="RefSeq" id="WP_270675064.1">
    <property type="nucleotide sequence ID" value="NZ_JAQFWP010000001.1"/>
</dbReference>
<gene>
    <name evidence="2" type="ORF">O4U47_00790</name>
</gene>
<feature type="transmembrane region" description="Helical" evidence="1">
    <location>
        <begin position="12"/>
        <end position="35"/>
    </location>
</feature>
<reference evidence="2" key="1">
    <citation type="submission" date="2023-01" db="EMBL/GenBank/DDBJ databases">
        <title>Draft genome sequence of Nocardiopsis sp. LSu2-4 isolated from halophytes.</title>
        <authorList>
            <person name="Duangmal K."/>
            <person name="Chantavorakit T."/>
        </authorList>
    </citation>
    <scope>NUCLEOTIDE SEQUENCE</scope>
    <source>
        <strain evidence="2">LSu2-4</strain>
    </source>
</reference>
<dbReference type="EMBL" id="JAQFWP010000001">
    <property type="protein sequence ID" value="MDA2803032.1"/>
    <property type="molecule type" value="Genomic_DNA"/>
</dbReference>
<name>A0ABT4TE92_9ACTN</name>
<organism evidence="2 3">
    <name type="scientific">Nocardiopsis suaedae</name>
    <dbReference type="NCBI Taxonomy" id="3018444"/>
    <lineage>
        <taxon>Bacteria</taxon>
        <taxon>Bacillati</taxon>
        <taxon>Actinomycetota</taxon>
        <taxon>Actinomycetes</taxon>
        <taxon>Streptosporangiales</taxon>
        <taxon>Nocardiopsidaceae</taxon>
        <taxon>Nocardiopsis</taxon>
    </lineage>
</organism>
<comment type="caution">
    <text evidence="2">The sequence shown here is derived from an EMBL/GenBank/DDBJ whole genome shotgun (WGS) entry which is preliminary data.</text>
</comment>
<dbReference type="PROSITE" id="PS51257">
    <property type="entry name" value="PROKAR_LIPOPROTEIN"/>
    <property type="match status" value="1"/>
</dbReference>
<protein>
    <submittedName>
        <fullName evidence="2">Uncharacterized protein</fullName>
    </submittedName>
</protein>
<feature type="transmembrane region" description="Helical" evidence="1">
    <location>
        <begin position="55"/>
        <end position="75"/>
    </location>
</feature>
<dbReference type="Proteomes" id="UP001165685">
    <property type="component" value="Unassembled WGS sequence"/>
</dbReference>
<evidence type="ECO:0000313" key="2">
    <source>
        <dbReference type="EMBL" id="MDA2803032.1"/>
    </source>
</evidence>
<sequence>MTTPRPTDRDGPITAASAAVVGTVAACIPGNALGWPLGALSGMMSTDTTQAKTPLFAFWMAVLGLITALVTALPLRAVLKAAAVHAPYTPERPPRRPSWGCRPSPESGWSLARVDDHFGISPDTVRHRLLKLKHGVQIRDRHER</sequence>
<proteinExistence type="predicted"/>
<evidence type="ECO:0000313" key="3">
    <source>
        <dbReference type="Proteomes" id="UP001165685"/>
    </source>
</evidence>
<keyword evidence="1" id="KW-1133">Transmembrane helix</keyword>
<keyword evidence="1" id="KW-0812">Transmembrane</keyword>
<accession>A0ABT4TE92</accession>